<sequence length="431" mass="47707">MIILDTCILRGCGLGSSSADLLRTIRGSGIERVAVPSVAMEELAAQHAVKYDKQYESAAAALESLRKLTPWSGVPELGECDLDRVREHWRREYGSIVEVIPTSEGALREAAFREANGLAPSKIASSGSKSVKTGYRDVAIWMSAIEYARQHPQETVYFVSSNTEDFGDGTSYRHPMSNDVEGLGGRFVHLTSLDQVVARFTQPAEVDDQQVQAALARSTSLVAEAAFADDDMNKSLRSGGFECTLSSRHLLGEDELAGRALAWVRPPDGVRVGPLRDVHVYRIGDREWSIATVRWHLAGPAVLEPGQDFVQWRSHNETATIGCSWETRVLCTLDEDDSRLVFLRSSSPRALSPEEFEQLSADDTMTVDSIQRALERVLYAGARESSPQGIQWQMLVPKQGTSYLESLLAEARQQYRTGRPWLVWSSTDSSR</sequence>
<dbReference type="Pfam" id="PF16289">
    <property type="entry name" value="PIN_12"/>
    <property type="match status" value="1"/>
</dbReference>
<name>A0ABQ2XQ83_9ACTN</name>
<proteinExistence type="predicted"/>
<feature type="domain" description="DUF4935" evidence="1">
    <location>
        <begin position="2"/>
        <end position="166"/>
    </location>
</feature>
<protein>
    <recommendedName>
        <fullName evidence="1">DUF4935 domain-containing protein</fullName>
    </recommendedName>
</protein>
<dbReference type="InterPro" id="IPR032557">
    <property type="entry name" value="DUF4935"/>
</dbReference>
<reference evidence="3" key="1">
    <citation type="journal article" date="2019" name="Int. J. Syst. Evol. Microbiol.">
        <title>The Global Catalogue of Microorganisms (GCM) 10K type strain sequencing project: providing services to taxonomists for standard genome sequencing and annotation.</title>
        <authorList>
            <consortium name="The Broad Institute Genomics Platform"/>
            <consortium name="The Broad Institute Genome Sequencing Center for Infectious Disease"/>
            <person name="Wu L."/>
            <person name="Ma J."/>
        </authorList>
    </citation>
    <scope>NUCLEOTIDE SEQUENCE [LARGE SCALE GENOMIC DNA]</scope>
    <source>
        <strain evidence="3">JCM 4866</strain>
    </source>
</reference>
<accession>A0ABQ2XQ83</accession>
<dbReference type="Proteomes" id="UP000617743">
    <property type="component" value="Unassembled WGS sequence"/>
</dbReference>
<evidence type="ECO:0000259" key="1">
    <source>
        <dbReference type="Pfam" id="PF16289"/>
    </source>
</evidence>
<dbReference type="RefSeq" id="WP_190054153.1">
    <property type="nucleotide sequence ID" value="NZ_BMWC01000013.1"/>
</dbReference>
<evidence type="ECO:0000313" key="3">
    <source>
        <dbReference type="Proteomes" id="UP000617743"/>
    </source>
</evidence>
<evidence type="ECO:0000313" key="2">
    <source>
        <dbReference type="EMBL" id="GGX27932.1"/>
    </source>
</evidence>
<comment type="caution">
    <text evidence="2">The sequence shown here is derived from an EMBL/GenBank/DDBJ whole genome shotgun (WGS) entry which is preliminary data.</text>
</comment>
<organism evidence="2 3">
    <name type="scientific">Streptomyces lomondensis</name>
    <dbReference type="NCBI Taxonomy" id="68229"/>
    <lineage>
        <taxon>Bacteria</taxon>
        <taxon>Bacillati</taxon>
        <taxon>Actinomycetota</taxon>
        <taxon>Actinomycetes</taxon>
        <taxon>Kitasatosporales</taxon>
        <taxon>Streptomycetaceae</taxon>
        <taxon>Streptomyces</taxon>
    </lineage>
</organism>
<dbReference type="EMBL" id="BMWC01000013">
    <property type="protein sequence ID" value="GGX27932.1"/>
    <property type="molecule type" value="Genomic_DNA"/>
</dbReference>
<keyword evidence="3" id="KW-1185">Reference proteome</keyword>
<gene>
    <name evidence="2" type="ORF">GCM10010383_68300</name>
</gene>